<proteinExistence type="predicted"/>
<keyword evidence="1" id="KW-0812">Transmembrane</keyword>
<dbReference type="RefSeq" id="WP_063364319.1">
    <property type="nucleotide sequence ID" value="NZ_AUXZ01000141.1"/>
</dbReference>
<reference evidence="2 3" key="1">
    <citation type="submission" date="2013-07" db="EMBL/GenBank/DDBJ databases">
        <title>Comparative Genomic and Metabolomic Analysis of Twelve Strains of Pseudoalteromonas luteoviolacea.</title>
        <authorList>
            <person name="Vynne N.G."/>
            <person name="Mansson M."/>
            <person name="Gram L."/>
        </authorList>
    </citation>
    <scope>NUCLEOTIDE SEQUENCE [LARGE SCALE GENOMIC DNA]</scope>
    <source>
        <strain evidence="2 3">H33</strain>
    </source>
</reference>
<gene>
    <name evidence="2" type="ORF">N476_05600</name>
</gene>
<dbReference type="PATRIC" id="fig|1365251.3.peg.5243"/>
<accession>A0A166ZML3</accession>
<dbReference type="EMBL" id="AUXZ01000141">
    <property type="protein sequence ID" value="KZN44470.1"/>
    <property type="molecule type" value="Genomic_DNA"/>
</dbReference>
<feature type="transmembrane region" description="Helical" evidence="1">
    <location>
        <begin position="20"/>
        <end position="40"/>
    </location>
</feature>
<comment type="caution">
    <text evidence="2">The sequence shown here is derived from an EMBL/GenBank/DDBJ whole genome shotgun (WGS) entry which is preliminary data.</text>
</comment>
<feature type="transmembrane region" description="Helical" evidence="1">
    <location>
        <begin position="52"/>
        <end position="73"/>
    </location>
</feature>
<evidence type="ECO:0000313" key="3">
    <source>
        <dbReference type="Proteomes" id="UP000076503"/>
    </source>
</evidence>
<keyword evidence="1" id="KW-0472">Membrane</keyword>
<feature type="transmembrane region" description="Helical" evidence="1">
    <location>
        <begin position="80"/>
        <end position="105"/>
    </location>
</feature>
<name>A0A166ZML3_9GAMM</name>
<dbReference type="AlphaFoldDB" id="A0A166ZML3"/>
<evidence type="ECO:0000256" key="1">
    <source>
        <dbReference type="SAM" id="Phobius"/>
    </source>
</evidence>
<evidence type="ECO:0000313" key="2">
    <source>
        <dbReference type="EMBL" id="KZN44470.1"/>
    </source>
</evidence>
<protein>
    <submittedName>
        <fullName evidence="2">Uncharacterized protein</fullName>
    </submittedName>
</protein>
<sequence>MNNFKSCLLKQGLNKKQQRFLIVLLVISALIPIYTLFVAFENRFLEFAWQLRHWLVIGLLQLACYMVLALHVIKGRQAYYVTVCFSIILCLSQFIFASLMIILSVSELSI</sequence>
<organism evidence="2 3">
    <name type="scientific">Pseudoalteromonas luteoviolacea H33</name>
    <dbReference type="NCBI Taxonomy" id="1365251"/>
    <lineage>
        <taxon>Bacteria</taxon>
        <taxon>Pseudomonadati</taxon>
        <taxon>Pseudomonadota</taxon>
        <taxon>Gammaproteobacteria</taxon>
        <taxon>Alteromonadales</taxon>
        <taxon>Pseudoalteromonadaceae</taxon>
        <taxon>Pseudoalteromonas</taxon>
    </lineage>
</organism>
<keyword evidence="1" id="KW-1133">Transmembrane helix</keyword>
<dbReference type="Proteomes" id="UP000076503">
    <property type="component" value="Unassembled WGS sequence"/>
</dbReference>